<comment type="caution">
    <text evidence="2">The sequence shown here is derived from an EMBL/GenBank/DDBJ whole genome shotgun (WGS) entry which is preliminary data.</text>
</comment>
<sequence length="174" mass="18029">MTRAANGSANKDSADKGSVNTDSAGMTRAGMTRAGHTRITQQAIRKTLESVTAQAFRVGAGNVAAELEDDAGKLGVKVSVKLSLPSLLGPRTTTSTVFEQARAARTQLVSRGLELTGLEIGRVDIRLAGAKGQAGSKGQTGTTGKTETKRQAGAKNQPGTTGQIPEQLREGRVQ</sequence>
<evidence type="ECO:0000256" key="1">
    <source>
        <dbReference type="SAM" id="MobiDB-lite"/>
    </source>
</evidence>
<feature type="region of interest" description="Disordered" evidence="1">
    <location>
        <begin position="129"/>
        <end position="174"/>
    </location>
</feature>
<feature type="compositionally biased region" description="Low complexity" evidence="1">
    <location>
        <begin position="129"/>
        <end position="145"/>
    </location>
</feature>
<accession>A0ABV0GS10</accession>
<name>A0ABV0GS10_PAENI</name>
<gene>
    <name evidence="2" type="ORF">V3C41_09075</name>
</gene>
<reference evidence="2 3" key="1">
    <citation type="journal article" date="2024" name="Appl. Microbiol. Biotechnol.">
        <title>Biosynthetic gene clusters with biotechnological applications in novel Antarctic isolates from Actinomycetota.</title>
        <authorList>
            <person name="Bruna P."/>
            <person name="Nunez-Montero K."/>
            <person name="Contreras M.J."/>
            <person name="Leal K."/>
            <person name="Garcia M."/>
            <person name="Abanto M."/>
            <person name="Barrientos L."/>
        </authorList>
    </citation>
    <scope>NUCLEOTIDE SEQUENCE [LARGE SCALE GENOMIC DNA]</scope>
    <source>
        <strain evidence="2 3">Se16.17</strain>
    </source>
</reference>
<organism evidence="2 3">
    <name type="scientific">Paenarthrobacter nicotinovorans</name>
    <name type="common">Arthrobacter nicotinovorans</name>
    <dbReference type="NCBI Taxonomy" id="29320"/>
    <lineage>
        <taxon>Bacteria</taxon>
        <taxon>Bacillati</taxon>
        <taxon>Actinomycetota</taxon>
        <taxon>Actinomycetes</taxon>
        <taxon>Micrococcales</taxon>
        <taxon>Micrococcaceae</taxon>
        <taxon>Paenarthrobacter</taxon>
    </lineage>
</organism>
<feature type="compositionally biased region" description="Polar residues" evidence="1">
    <location>
        <begin position="1"/>
        <end position="11"/>
    </location>
</feature>
<proteinExistence type="predicted"/>
<dbReference type="EMBL" id="JBBMFV010000004">
    <property type="protein sequence ID" value="MEO3941218.1"/>
    <property type="molecule type" value="Genomic_DNA"/>
</dbReference>
<protein>
    <recommendedName>
        <fullName evidence="4">Alkaline shock family protein YloU</fullName>
    </recommendedName>
</protein>
<evidence type="ECO:0000313" key="3">
    <source>
        <dbReference type="Proteomes" id="UP001448614"/>
    </source>
</evidence>
<dbReference type="RefSeq" id="WP_347782394.1">
    <property type="nucleotide sequence ID" value="NZ_JBBMFV010000004.1"/>
</dbReference>
<keyword evidence="3" id="KW-1185">Reference proteome</keyword>
<feature type="region of interest" description="Disordered" evidence="1">
    <location>
        <begin position="1"/>
        <end position="27"/>
    </location>
</feature>
<dbReference type="Proteomes" id="UP001448614">
    <property type="component" value="Unassembled WGS sequence"/>
</dbReference>
<evidence type="ECO:0008006" key="4">
    <source>
        <dbReference type="Google" id="ProtNLM"/>
    </source>
</evidence>
<evidence type="ECO:0000313" key="2">
    <source>
        <dbReference type="EMBL" id="MEO3941218.1"/>
    </source>
</evidence>